<sequence>MHPNPDTGRSGRGRRWLVALIPVVLMATIPSAIALSYQSRIAEQMFKGAVMVSLLVAFLIGATTLVALVNYQRSAALQRQTATSSAAISALFGTYATLHVVSLVDAPAPAEISWFGLAQAPGWFWLPGIAVAAAVAALAWALGRTEALPVATEAPPLGAPALRLAPRQKAMFAATTWVRANLLMGVPMAAVGLALAVVGVTNNQALFPALIFAAVGVLNIGQAYAQLLIDERGVTLVIAGIVRSTTPYQHISQADVLPTSPPTVSFPPSGSDRGWGASTGRGPALGLRLTDGRAFVFSTGEAEMAAGLVNGYLHRERNHADHD</sequence>
<gene>
    <name evidence="2" type="ORF">GCM10009799_41970</name>
</gene>
<keyword evidence="1" id="KW-0812">Transmembrane</keyword>
<accession>A0ABP5F182</accession>
<keyword evidence="1" id="KW-1133">Transmembrane helix</keyword>
<dbReference type="RefSeq" id="WP_344164626.1">
    <property type="nucleotide sequence ID" value="NZ_BAAAPC010000020.1"/>
</dbReference>
<feature type="transmembrane region" description="Helical" evidence="1">
    <location>
        <begin position="124"/>
        <end position="142"/>
    </location>
</feature>
<feature type="transmembrane region" description="Helical" evidence="1">
    <location>
        <begin position="83"/>
        <end position="104"/>
    </location>
</feature>
<keyword evidence="3" id="KW-1185">Reference proteome</keyword>
<reference evidence="3" key="1">
    <citation type="journal article" date="2019" name="Int. J. Syst. Evol. Microbiol.">
        <title>The Global Catalogue of Microorganisms (GCM) 10K type strain sequencing project: providing services to taxonomists for standard genome sequencing and annotation.</title>
        <authorList>
            <consortium name="The Broad Institute Genomics Platform"/>
            <consortium name="The Broad Institute Genome Sequencing Center for Infectious Disease"/>
            <person name="Wu L."/>
            <person name="Ma J."/>
        </authorList>
    </citation>
    <scope>NUCLEOTIDE SEQUENCE [LARGE SCALE GENOMIC DNA]</scope>
    <source>
        <strain evidence="3">JCM 15313</strain>
    </source>
</reference>
<organism evidence="2 3">
    <name type="scientific">Nocardiopsis rhodophaea</name>
    <dbReference type="NCBI Taxonomy" id="280238"/>
    <lineage>
        <taxon>Bacteria</taxon>
        <taxon>Bacillati</taxon>
        <taxon>Actinomycetota</taxon>
        <taxon>Actinomycetes</taxon>
        <taxon>Streptosporangiales</taxon>
        <taxon>Nocardiopsidaceae</taxon>
        <taxon>Nocardiopsis</taxon>
    </lineage>
</organism>
<name>A0ABP5F182_9ACTN</name>
<feature type="transmembrane region" description="Helical" evidence="1">
    <location>
        <begin position="205"/>
        <end position="225"/>
    </location>
</feature>
<feature type="transmembrane region" description="Helical" evidence="1">
    <location>
        <begin position="16"/>
        <end position="37"/>
    </location>
</feature>
<proteinExistence type="predicted"/>
<evidence type="ECO:0000313" key="3">
    <source>
        <dbReference type="Proteomes" id="UP001501585"/>
    </source>
</evidence>
<protein>
    <submittedName>
        <fullName evidence="2">Uncharacterized protein</fullName>
    </submittedName>
</protein>
<feature type="transmembrane region" description="Helical" evidence="1">
    <location>
        <begin position="49"/>
        <end position="71"/>
    </location>
</feature>
<dbReference type="EMBL" id="BAAAPC010000020">
    <property type="protein sequence ID" value="GAA2009617.1"/>
    <property type="molecule type" value="Genomic_DNA"/>
</dbReference>
<feature type="transmembrane region" description="Helical" evidence="1">
    <location>
        <begin position="177"/>
        <end position="199"/>
    </location>
</feature>
<evidence type="ECO:0000313" key="2">
    <source>
        <dbReference type="EMBL" id="GAA2009617.1"/>
    </source>
</evidence>
<evidence type="ECO:0000256" key="1">
    <source>
        <dbReference type="SAM" id="Phobius"/>
    </source>
</evidence>
<comment type="caution">
    <text evidence="2">The sequence shown here is derived from an EMBL/GenBank/DDBJ whole genome shotgun (WGS) entry which is preliminary data.</text>
</comment>
<dbReference type="Proteomes" id="UP001501585">
    <property type="component" value="Unassembled WGS sequence"/>
</dbReference>
<keyword evidence="1" id="KW-0472">Membrane</keyword>